<evidence type="ECO:0000313" key="1">
    <source>
        <dbReference type="Proteomes" id="UP000887579"/>
    </source>
</evidence>
<accession>A0AC34FQT1</accession>
<proteinExistence type="predicted"/>
<sequence length="454" mass="52070">MRRFLFVFNQTHANFRFAEFQAVCDLFQIPVKEFSPNAHLHIFEFETEKEVQQILSRATLLRAAYELFFEASDLNELEEKMRKNPEVFEPYNKETDTWKFRIRPQGKRPGSDRTIELRERFTPLLNNDRAPVDLVNPGVLEFTLIEDFITENVADRKVYFGLKIDDGQIFLKSKYNLKDRKYIGNSTMDPELAFIQANLIQARANAIILDPFSGTGGLLIPAAHFGATVFGTEINYMVARGEGKSARQGEKFLTKEQNVASNFSQYNLQKYFADIVIGDASLHGLWRENARFDAIIADPPYGIREKGRKVGNKIRKEHWTLPSAEHDSHYPEKTTYSLNKVFMDLLNLSAARLTVNGRVSFWFPVLKATYCEDVLPRHDALEMLANCEQSLTNKGSRRLLLYKKLREPHDGEMAYVKSDCYENQSYRDGIFKAAASVKAAKTNEARGSQGDVIE</sequence>
<evidence type="ECO:0000313" key="2">
    <source>
        <dbReference type="WBParaSite" id="ES5_v2.g19637.t1"/>
    </source>
</evidence>
<organism evidence="1 2">
    <name type="scientific">Panagrolaimus sp. ES5</name>
    <dbReference type="NCBI Taxonomy" id="591445"/>
    <lineage>
        <taxon>Eukaryota</taxon>
        <taxon>Metazoa</taxon>
        <taxon>Ecdysozoa</taxon>
        <taxon>Nematoda</taxon>
        <taxon>Chromadorea</taxon>
        <taxon>Rhabditida</taxon>
        <taxon>Tylenchina</taxon>
        <taxon>Panagrolaimomorpha</taxon>
        <taxon>Panagrolaimoidea</taxon>
        <taxon>Panagrolaimidae</taxon>
        <taxon>Panagrolaimus</taxon>
    </lineage>
</organism>
<protein>
    <submittedName>
        <fullName evidence="2">tRNA (guanine(10)-N2)-methyltransferase homolog</fullName>
    </submittedName>
</protein>
<dbReference type="Proteomes" id="UP000887579">
    <property type="component" value="Unplaced"/>
</dbReference>
<reference evidence="2" key="1">
    <citation type="submission" date="2022-11" db="UniProtKB">
        <authorList>
            <consortium name="WormBaseParasite"/>
        </authorList>
    </citation>
    <scope>IDENTIFICATION</scope>
</reference>
<name>A0AC34FQT1_9BILA</name>
<dbReference type="WBParaSite" id="ES5_v2.g19637.t1">
    <property type="protein sequence ID" value="ES5_v2.g19637.t1"/>
    <property type="gene ID" value="ES5_v2.g19637"/>
</dbReference>